<feature type="region of interest" description="Disordered" evidence="1">
    <location>
        <begin position="81"/>
        <end position="102"/>
    </location>
</feature>
<keyword evidence="3" id="KW-1185">Reference proteome</keyword>
<dbReference type="AlphaFoldDB" id="A0A2T2NQ78"/>
<name>A0A2T2NQ78_CORCC</name>
<dbReference type="Proteomes" id="UP000240883">
    <property type="component" value="Unassembled WGS sequence"/>
</dbReference>
<reference evidence="2 3" key="1">
    <citation type="journal article" date="2018" name="Front. Microbiol.">
        <title>Genome-Wide Analysis of Corynespora cassiicola Leaf Fall Disease Putative Effectors.</title>
        <authorList>
            <person name="Lopez D."/>
            <person name="Ribeiro S."/>
            <person name="Label P."/>
            <person name="Fumanal B."/>
            <person name="Venisse J.S."/>
            <person name="Kohler A."/>
            <person name="de Oliveira R.R."/>
            <person name="Labutti K."/>
            <person name="Lipzen A."/>
            <person name="Lail K."/>
            <person name="Bauer D."/>
            <person name="Ohm R.A."/>
            <person name="Barry K.W."/>
            <person name="Spatafora J."/>
            <person name="Grigoriev I.V."/>
            <person name="Martin F.M."/>
            <person name="Pujade-Renaud V."/>
        </authorList>
    </citation>
    <scope>NUCLEOTIDE SEQUENCE [LARGE SCALE GENOMIC DNA]</scope>
    <source>
        <strain evidence="2 3">Philippines</strain>
    </source>
</reference>
<sequence>MWPASDILALLQLLVMVILALIQGCWWVSKHRRHLHPESQDGRHPVVNADRINSTGLRLPQNPTHGSASWTIFRDVDSRREKAVEHKSEKESQKDKRRLCKS</sequence>
<protein>
    <submittedName>
        <fullName evidence="2">Uncharacterized protein</fullName>
    </submittedName>
</protein>
<evidence type="ECO:0000313" key="2">
    <source>
        <dbReference type="EMBL" id="PSN67602.1"/>
    </source>
</evidence>
<evidence type="ECO:0000313" key="3">
    <source>
        <dbReference type="Proteomes" id="UP000240883"/>
    </source>
</evidence>
<evidence type="ECO:0000256" key="1">
    <source>
        <dbReference type="SAM" id="MobiDB-lite"/>
    </source>
</evidence>
<organism evidence="2 3">
    <name type="scientific">Corynespora cassiicola Philippines</name>
    <dbReference type="NCBI Taxonomy" id="1448308"/>
    <lineage>
        <taxon>Eukaryota</taxon>
        <taxon>Fungi</taxon>
        <taxon>Dikarya</taxon>
        <taxon>Ascomycota</taxon>
        <taxon>Pezizomycotina</taxon>
        <taxon>Dothideomycetes</taxon>
        <taxon>Pleosporomycetidae</taxon>
        <taxon>Pleosporales</taxon>
        <taxon>Corynesporascaceae</taxon>
        <taxon>Corynespora</taxon>
    </lineage>
</organism>
<gene>
    <name evidence="2" type="ORF">BS50DRAFT_572680</name>
</gene>
<accession>A0A2T2NQ78</accession>
<proteinExistence type="predicted"/>
<dbReference type="EMBL" id="KZ678134">
    <property type="protein sequence ID" value="PSN67602.1"/>
    <property type="molecule type" value="Genomic_DNA"/>
</dbReference>
<feature type="compositionally biased region" description="Basic and acidic residues" evidence="1">
    <location>
        <begin position="81"/>
        <end position="94"/>
    </location>
</feature>